<evidence type="ECO:0000313" key="1">
    <source>
        <dbReference type="EMBL" id="CAB5221180.1"/>
    </source>
</evidence>
<accession>A0A6J7WTU1</accession>
<name>A0A6J7WTU1_9CAUD</name>
<proteinExistence type="predicted"/>
<protein>
    <submittedName>
        <fullName evidence="1">Uncharacterized protein</fullName>
    </submittedName>
</protein>
<reference evidence="1" key="1">
    <citation type="submission" date="2020-05" db="EMBL/GenBank/DDBJ databases">
        <authorList>
            <person name="Chiriac C."/>
            <person name="Salcher M."/>
            <person name="Ghai R."/>
            <person name="Kavagutti S V."/>
        </authorList>
    </citation>
    <scope>NUCLEOTIDE SEQUENCE</scope>
</reference>
<sequence>MTTKYFECESCEARGKIVLKGDDHSTSDIVYCPVCSADIYEEEDDFQEEE</sequence>
<dbReference type="EMBL" id="LR798293">
    <property type="protein sequence ID" value="CAB5221180.1"/>
    <property type="molecule type" value="Genomic_DNA"/>
</dbReference>
<gene>
    <name evidence="1" type="ORF">UFOVP240_99</name>
</gene>
<organism evidence="1">
    <name type="scientific">uncultured Caudovirales phage</name>
    <dbReference type="NCBI Taxonomy" id="2100421"/>
    <lineage>
        <taxon>Viruses</taxon>
        <taxon>Duplodnaviria</taxon>
        <taxon>Heunggongvirae</taxon>
        <taxon>Uroviricota</taxon>
        <taxon>Caudoviricetes</taxon>
        <taxon>Peduoviridae</taxon>
        <taxon>Maltschvirus</taxon>
        <taxon>Maltschvirus maltsch</taxon>
    </lineage>
</organism>